<keyword evidence="1 2" id="KW-0732">Signal</keyword>
<sequence>MKPIALLAVLVAAAALSVSACGPNSPAAGTANQDAPVYGKLPKNIQESGVLKVGASAVMPPYLYKDGSAVAGFEKELMDALADALGVRLEFQDNAFAALIPGLQSGKIDVAMGNLSDTKERQQVVDLVDYTASYQALLVQKGNPKGLRSPEGLCGTVAAAVVGSLSERIATAQHAECKQASRAGVEVLTFEDATAAVLQVQTKRADVLIMDVVLARYISSTGQRTEVAGTPFYEQYHAAAVRKGNDQLRAAVEAAFTEIMRAGTYDKILAKWHLEELSLPAPKVNAATS</sequence>
<dbReference type="PANTHER" id="PTHR35936:SF17">
    <property type="entry name" value="ARGININE-BINDING EXTRACELLULAR PROTEIN ARTP"/>
    <property type="match status" value="1"/>
</dbReference>
<feature type="chain" id="PRO_5047201170" evidence="2">
    <location>
        <begin position="21"/>
        <end position="289"/>
    </location>
</feature>
<reference evidence="5" key="1">
    <citation type="journal article" date="2019" name="Int. J. Syst. Evol. Microbiol.">
        <title>The Global Catalogue of Microorganisms (GCM) 10K type strain sequencing project: providing services to taxonomists for standard genome sequencing and annotation.</title>
        <authorList>
            <consortium name="The Broad Institute Genomics Platform"/>
            <consortium name="The Broad Institute Genome Sequencing Center for Infectious Disease"/>
            <person name="Wu L."/>
            <person name="Ma J."/>
        </authorList>
    </citation>
    <scope>NUCLEOTIDE SEQUENCE [LARGE SCALE GENOMIC DNA]</scope>
    <source>
        <strain evidence="5">JCM 14303</strain>
    </source>
</reference>
<dbReference type="CDD" id="cd01004">
    <property type="entry name" value="PBP2_MidA_like"/>
    <property type="match status" value="1"/>
</dbReference>
<evidence type="ECO:0000259" key="3">
    <source>
        <dbReference type="SMART" id="SM00062"/>
    </source>
</evidence>
<accession>A0ABP4NI17</accession>
<dbReference type="SUPFAM" id="SSF53850">
    <property type="entry name" value="Periplasmic binding protein-like II"/>
    <property type="match status" value="1"/>
</dbReference>
<dbReference type="PROSITE" id="PS51257">
    <property type="entry name" value="PROKAR_LIPOPROTEIN"/>
    <property type="match status" value="1"/>
</dbReference>
<keyword evidence="5" id="KW-1185">Reference proteome</keyword>
<feature type="domain" description="Solute-binding protein family 3/N-terminal" evidence="3">
    <location>
        <begin position="50"/>
        <end position="276"/>
    </location>
</feature>
<proteinExistence type="predicted"/>
<dbReference type="InterPro" id="IPR001638">
    <property type="entry name" value="Solute-binding_3/MltF_N"/>
</dbReference>
<dbReference type="SMART" id="SM00062">
    <property type="entry name" value="PBPb"/>
    <property type="match status" value="1"/>
</dbReference>
<organism evidence="4 5">
    <name type="scientific">Kribbella lupini</name>
    <dbReference type="NCBI Taxonomy" id="291602"/>
    <lineage>
        <taxon>Bacteria</taxon>
        <taxon>Bacillati</taxon>
        <taxon>Actinomycetota</taxon>
        <taxon>Actinomycetes</taxon>
        <taxon>Propionibacteriales</taxon>
        <taxon>Kribbellaceae</taxon>
        <taxon>Kribbella</taxon>
    </lineage>
</organism>
<gene>
    <name evidence="4" type="ORF">GCM10009741_75880</name>
</gene>
<protein>
    <submittedName>
        <fullName evidence="4">ABC transporter substrate-binding protein</fullName>
    </submittedName>
</protein>
<evidence type="ECO:0000256" key="2">
    <source>
        <dbReference type="SAM" id="SignalP"/>
    </source>
</evidence>
<name>A0ABP4NI17_9ACTN</name>
<evidence type="ECO:0000313" key="4">
    <source>
        <dbReference type="EMBL" id="GAA1559622.1"/>
    </source>
</evidence>
<evidence type="ECO:0000256" key="1">
    <source>
        <dbReference type="ARBA" id="ARBA00022729"/>
    </source>
</evidence>
<dbReference type="Gene3D" id="3.40.190.10">
    <property type="entry name" value="Periplasmic binding protein-like II"/>
    <property type="match status" value="2"/>
</dbReference>
<dbReference type="Proteomes" id="UP001500363">
    <property type="component" value="Unassembled WGS sequence"/>
</dbReference>
<dbReference type="EMBL" id="BAAANC010000005">
    <property type="protein sequence ID" value="GAA1559622.1"/>
    <property type="molecule type" value="Genomic_DNA"/>
</dbReference>
<dbReference type="Pfam" id="PF00497">
    <property type="entry name" value="SBP_bac_3"/>
    <property type="match status" value="1"/>
</dbReference>
<evidence type="ECO:0000313" key="5">
    <source>
        <dbReference type="Proteomes" id="UP001500363"/>
    </source>
</evidence>
<dbReference type="PANTHER" id="PTHR35936">
    <property type="entry name" value="MEMBRANE-BOUND LYTIC MUREIN TRANSGLYCOSYLASE F"/>
    <property type="match status" value="1"/>
</dbReference>
<comment type="caution">
    <text evidence="4">The sequence shown here is derived from an EMBL/GenBank/DDBJ whole genome shotgun (WGS) entry which is preliminary data.</text>
</comment>
<feature type="signal peptide" evidence="2">
    <location>
        <begin position="1"/>
        <end position="20"/>
    </location>
</feature>